<dbReference type="EMBL" id="DSTU01000008">
    <property type="protein sequence ID" value="HFJ54279.1"/>
    <property type="molecule type" value="Genomic_DNA"/>
</dbReference>
<sequence>MAILLLEIGTEELPPGVVENATFELRQRLLNLLSENKLPVGNDQLFWTPRRLAVKIYDLALTKPAVEVEIQGPPKKAAFDTNGNPTKTATGFARSHGRSVKDLYVKITDRGEYVFLKKILPPVPTEAILGRELPSLISTLPFPKTMRWDDTGIRFSRPIRWILCLLDSSPIRFTLGNTIADRYTFGHRNFTSEPLLVTTPQDYEQLLLEHKVIADPKRRAAFIQERLQALARSVNGQIVEDKDLLEETLNITEYPEPLLGTFDAEFLELPRPVLITALRMHQRCFSVENTQGNLLPYFIAVLNTPDCNTGLVRRWYEQAIESRLRDARFFVDADLKTGLEPLVEQEKNVTWIEGLGSYYDKTIRLVQICHHLAETTGIPAPEKLDRAAYLCKADLLTNLVREKEFTALQGIVGSIYARLLGEDPVVAQAIGEHYLPKTADDPLPRSIPGALLSIADKIDNICATYLTGNIPTGSEDPFGVRRQATGILRIILLHHLPVAIDRLIETTLNFFAAIKTPQVVQLILALFQERLNALLIENGIPYDVANAVLSTVWHTPAEALARAHSLVEFSHSPDFEKLITGQKRVVNILRGQTVAGLPDPDLLTEPAEKELFNQAKTIEPKLNQLIEQQHYHAALELLLNLRPAIDRLFDDVLIMCPDEKLRTNRLKLLHYLRSLFTRIADLSEIVLEGTKPT</sequence>
<name>A0A7C1SEA8_UNCW3</name>
<comment type="subcellular location">
    <subcellularLocation>
        <location evidence="1 10">Cytoplasm</location>
    </subcellularLocation>
</comment>
<evidence type="ECO:0000256" key="7">
    <source>
        <dbReference type="ARBA" id="ARBA00022917"/>
    </source>
</evidence>
<dbReference type="GO" id="GO:0004814">
    <property type="term" value="F:arginine-tRNA ligase activity"/>
    <property type="evidence" value="ECO:0007669"/>
    <property type="project" value="InterPro"/>
</dbReference>
<evidence type="ECO:0000256" key="10">
    <source>
        <dbReference type="HAMAP-Rule" id="MF_00255"/>
    </source>
</evidence>
<evidence type="ECO:0000256" key="8">
    <source>
        <dbReference type="ARBA" id="ARBA00023146"/>
    </source>
</evidence>
<evidence type="ECO:0000313" key="13">
    <source>
        <dbReference type="EMBL" id="HFJ54279.1"/>
    </source>
</evidence>
<dbReference type="NCBIfam" id="TIGR00211">
    <property type="entry name" value="glyS"/>
    <property type="match status" value="1"/>
</dbReference>
<evidence type="ECO:0000256" key="5">
    <source>
        <dbReference type="ARBA" id="ARBA00022741"/>
    </source>
</evidence>
<keyword evidence="3 10" id="KW-0963">Cytoplasm</keyword>
<dbReference type="PRINTS" id="PR01045">
    <property type="entry name" value="TRNASYNTHGB"/>
</dbReference>
<dbReference type="Pfam" id="PF02092">
    <property type="entry name" value="tRNA_synt_2f"/>
    <property type="match status" value="1"/>
</dbReference>
<evidence type="ECO:0000313" key="12">
    <source>
        <dbReference type="EMBL" id="HEA87324.1"/>
    </source>
</evidence>
<comment type="subunit">
    <text evidence="10">Tetramer of two alpha and two beta subunits.</text>
</comment>
<dbReference type="InterPro" id="IPR006194">
    <property type="entry name" value="Gly-tRNA-synth_heterodimer"/>
</dbReference>
<reference evidence="12" key="1">
    <citation type="journal article" date="2020" name="mSystems">
        <title>Genome- and Community-Level Interaction Insights into Carbon Utilization and Element Cycling Functions of Hydrothermarchaeota in Hydrothermal Sediment.</title>
        <authorList>
            <person name="Zhou Z."/>
            <person name="Liu Y."/>
            <person name="Xu W."/>
            <person name="Pan J."/>
            <person name="Luo Z.H."/>
            <person name="Li M."/>
        </authorList>
    </citation>
    <scope>NUCLEOTIDE SEQUENCE [LARGE SCALE GENOMIC DNA]</scope>
    <source>
        <strain evidence="12">SpSt-265</strain>
        <strain evidence="13">SpSt-465</strain>
    </source>
</reference>
<dbReference type="SUPFAM" id="SSF109604">
    <property type="entry name" value="HD-domain/PDEase-like"/>
    <property type="match status" value="1"/>
</dbReference>
<feature type="domain" description="DALR anticodon binding" evidence="11">
    <location>
        <begin position="583"/>
        <end position="679"/>
    </location>
</feature>
<keyword evidence="4 10" id="KW-0436">Ligase</keyword>
<evidence type="ECO:0000256" key="1">
    <source>
        <dbReference type="ARBA" id="ARBA00004496"/>
    </source>
</evidence>
<keyword evidence="6 10" id="KW-0067">ATP-binding</keyword>
<protein>
    <recommendedName>
        <fullName evidence="10">Glycine--tRNA ligase beta subunit</fullName>
        <ecNumber evidence="10">6.1.1.14</ecNumber>
    </recommendedName>
    <alternativeName>
        <fullName evidence="10">Glycyl-tRNA synthetase beta subunit</fullName>
        <shortName evidence="10">GlyRS</shortName>
    </alternativeName>
</protein>
<dbReference type="EMBL" id="DSLG01000005">
    <property type="protein sequence ID" value="HEA87324.1"/>
    <property type="molecule type" value="Genomic_DNA"/>
</dbReference>
<comment type="catalytic activity">
    <reaction evidence="9 10">
        <text>tRNA(Gly) + glycine + ATP = glycyl-tRNA(Gly) + AMP + diphosphate</text>
        <dbReference type="Rhea" id="RHEA:16013"/>
        <dbReference type="Rhea" id="RHEA-COMP:9664"/>
        <dbReference type="Rhea" id="RHEA-COMP:9683"/>
        <dbReference type="ChEBI" id="CHEBI:30616"/>
        <dbReference type="ChEBI" id="CHEBI:33019"/>
        <dbReference type="ChEBI" id="CHEBI:57305"/>
        <dbReference type="ChEBI" id="CHEBI:78442"/>
        <dbReference type="ChEBI" id="CHEBI:78522"/>
        <dbReference type="ChEBI" id="CHEBI:456215"/>
        <dbReference type="EC" id="6.1.1.14"/>
    </reaction>
</comment>
<organism evidence="12">
    <name type="scientific">candidate division WOR-3 bacterium</name>
    <dbReference type="NCBI Taxonomy" id="2052148"/>
    <lineage>
        <taxon>Bacteria</taxon>
        <taxon>Bacteria division WOR-3</taxon>
    </lineage>
</organism>
<dbReference type="PANTHER" id="PTHR30075">
    <property type="entry name" value="GLYCYL-TRNA SYNTHETASE"/>
    <property type="match status" value="1"/>
</dbReference>
<keyword evidence="7 10" id="KW-0648">Protein biosynthesis</keyword>
<evidence type="ECO:0000259" key="11">
    <source>
        <dbReference type="Pfam" id="PF05746"/>
    </source>
</evidence>
<keyword evidence="8 10" id="KW-0030">Aminoacyl-tRNA synthetase</keyword>
<dbReference type="AlphaFoldDB" id="A0A7C1SEA8"/>
<dbReference type="InterPro" id="IPR015944">
    <property type="entry name" value="Gly-tRNA-synth_bsu"/>
</dbReference>
<dbReference type="GO" id="GO:0006426">
    <property type="term" value="P:glycyl-tRNA aminoacylation"/>
    <property type="evidence" value="ECO:0007669"/>
    <property type="project" value="UniProtKB-UniRule"/>
</dbReference>
<dbReference type="EC" id="6.1.1.14" evidence="10"/>
<evidence type="ECO:0000256" key="9">
    <source>
        <dbReference type="ARBA" id="ARBA00047937"/>
    </source>
</evidence>
<comment type="similarity">
    <text evidence="2 10">Belongs to the class-II aminoacyl-tRNA synthetase family.</text>
</comment>
<dbReference type="PROSITE" id="PS50861">
    <property type="entry name" value="AA_TRNA_LIGASE_II_GLYAB"/>
    <property type="match status" value="1"/>
</dbReference>
<dbReference type="GO" id="GO:0005524">
    <property type="term" value="F:ATP binding"/>
    <property type="evidence" value="ECO:0007669"/>
    <property type="project" value="UniProtKB-UniRule"/>
</dbReference>
<gene>
    <name evidence="10" type="primary">glyS</name>
    <name evidence="12" type="ORF">ENP94_04845</name>
    <name evidence="13" type="ORF">ENS16_06280</name>
</gene>
<dbReference type="InterPro" id="IPR008909">
    <property type="entry name" value="DALR_anticod-bd"/>
</dbReference>
<proteinExistence type="inferred from homology"/>
<dbReference type="HAMAP" id="MF_00255">
    <property type="entry name" value="Gly_tRNA_synth_beta"/>
    <property type="match status" value="1"/>
</dbReference>
<keyword evidence="5 10" id="KW-0547">Nucleotide-binding</keyword>
<dbReference type="PANTHER" id="PTHR30075:SF2">
    <property type="entry name" value="GLYCINE--TRNA LIGASE, CHLOROPLASTIC_MITOCHONDRIAL 2"/>
    <property type="match status" value="1"/>
</dbReference>
<dbReference type="GO" id="GO:0006420">
    <property type="term" value="P:arginyl-tRNA aminoacylation"/>
    <property type="evidence" value="ECO:0007669"/>
    <property type="project" value="InterPro"/>
</dbReference>
<evidence type="ECO:0000256" key="3">
    <source>
        <dbReference type="ARBA" id="ARBA00022490"/>
    </source>
</evidence>
<dbReference type="GO" id="GO:0004820">
    <property type="term" value="F:glycine-tRNA ligase activity"/>
    <property type="evidence" value="ECO:0007669"/>
    <property type="project" value="UniProtKB-UniRule"/>
</dbReference>
<dbReference type="Pfam" id="PF05746">
    <property type="entry name" value="DALR_1"/>
    <property type="match status" value="1"/>
</dbReference>
<accession>A0A7C1SEA8</accession>
<evidence type="ECO:0000256" key="4">
    <source>
        <dbReference type="ARBA" id="ARBA00022598"/>
    </source>
</evidence>
<dbReference type="GO" id="GO:0005829">
    <property type="term" value="C:cytosol"/>
    <property type="evidence" value="ECO:0007669"/>
    <property type="project" value="TreeGrafter"/>
</dbReference>
<comment type="caution">
    <text evidence="12">The sequence shown here is derived from an EMBL/GenBank/DDBJ whole genome shotgun (WGS) entry which is preliminary data.</text>
</comment>
<evidence type="ECO:0000256" key="6">
    <source>
        <dbReference type="ARBA" id="ARBA00022840"/>
    </source>
</evidence>
<evidence type="ECO:0000256" key="2">
    <source>
        <dbReference type="ARBA" id="ARBA00008226"/>
    </source>
</evidence>